<dbReference type="AlphaFoldDB" id="A0A9P4Y9H3"/>
<dbReference type="FunFam" id="3.30.70.100:FF:000004">
    <property type="entry name" value="NIPSNAP family protein"/>
    <property type="match status" value="1"/>
</dbReference>
<feature type="compositionally biased region" description="Polar residues" evidence="2">
    <location>
        <begin position="27"/>
        <end position="36"/>
    </location>
</feature>
<dbReference type="SUPFAM" id="SSF54909">
    <property type="entry name" value="Dimeric alpha+beta barrel"/>
    <property type="match status" value="2"/>
</dbReference>
<dbReference type="PANTHER" id="PTHR21017">
    <property type="entry name" value="NIPSNAP-RELATED"/>
    <property type="match status" value="1"/>
</dbReference>
<dbReference type="GO" id="GO:0005739">
    <property type="term" value="C:mitochondrion"/>
    <property type="evidence" value="ECO:0007669"/>
    <property type="project" value="TreeGrafter"/>
</dbReference>
<feature type="domain" description="NIPSNAP" evidence="3">
    <location>
        <begin position="127"/>
        <end position="220"/>
    </location>
</feature>
<dbReference type="EMBL" id="MU032345">
    <property type="protein sequence ID" value="KAF3768792.1"/>
    <property type="molecule type" value="Genomic_DNA"/>
</dbReference>
<evidence type="ECO:0000313" key="5">
    <source>
        <dbReference type="Proteomes" id="UP000803844"/>
    </source>
</evidence>
<dbReference type="GeneID" id="63840187"/>
<dbReference type="InterPro" id="IPR012577">
    <property type="entry name" value="NIPSNAP"/>
</dbReference>
<dbReference type="InterPro" id="IPR051557">
    <property type="entry name" value="NipSnap_domain"/>
</dbReference>
<accession>A0A9P4Y9H3</accession>
<reference evidence="4" key="1">
    <citation type="journal article" date="2020" name="Phytopathology">
        <title>Genome sequence of the chestnut blight fungus Cryphonectria parasitica EP155: A fundamental resource for an archetypical invasive plant pathogen.</title>
        <authorList>
            <person name="Crouch J.A."/>
            <person name="Dawe A."/>
            <person name="Aerts A."/>
            <person name="Barry K."/>
            <person name="Churchill A.C.L."/>
            <person name="Grimwood J."/>
            <person name="Hillman B."/>
            <person name="Milgroom M.G."/>
            <person name="Pangilinan J."/>
            <person name="Smith M."/>
            <person name="Salamov A."/>
            <person name="Schmutz J."/>
            <person name="Yadav J."/>
            <person name="Grigoriev I.V."/>
            <person name="Nuss D."/>
        </authorList>
    </citation>
    <scope>NUCLEOTIDE SEQUENCE</scope>
    <source>
        <strain evidence="4">EP155</strain>
    </source>
</reference>
<evidence type="ECO:0000256" key="2">
    <source>
        <dbReference type="SAM" id="MobiDB-lite"/>
    </source>
</evidence>
<dbReference type="InterPro" id="IPR011008">
    <property type="entry name" value="Dimeric_a/b-barrel"/>
</dbReference>
<proteinExistence type="inferred from homology"/>
<dbReference type="Pfam" id="PF07978">
    <property type="entry name" value="NIPSNAP"/>
    <property type="match status" value="2"/>
</dbReference>
<evidence type="ECO:0000256" key="1">
    <source>
        <dbReference type="ARBA" id="ARBA00005291"/>
    </source>
</evidence>
<gene>
    <name evidence="4" type="ORF">M406DRAFT_355019</name>
</gene>
<dbReference type="OrthoDB" id="10262843at2759"/>
<dbReference type="Gene3D" id="3.30.70.100">
    <property type="match status" value="2"/>
</dbReference>
<feature type="domain" description="NIPSNAP" evidence="3">
    <location>
        <begin position="233"/>
        <end position="330"/>
    </location>
</feature>
<dbReference type="FunFam" id="3.30.70.100:FF:000037">
    <property type="entry name" value="NIPSNAP family protein"/>
    <property type="match status" value="1"/>
</dbReference>
<feature type="compositionally biased region" description="Low complexity" evidence="2">
    <location>
        <begin position="1"/>
        <end position="24"/>
    </location>
</feature>
<evidence type="ECO:0000313" key="4">
    <source>
        <dbReference type="EMBL" id="KAF3768792.1"/>
    </source>
</evidence>
<protein>
    <submittedName>
        <fullName evidence="4">NIPSNAP-domain-containing protein</fullName>
    </submittedName>
</protein>
<feature type="region of interest" description="Disordered" evidence="2">
    <location>
        <begin position="1"/>
        <end position="47"/>
    </location>
</feature>
<dbReference type="GO" id="GO:0000423">
    <property type="term" value="P:mitophagy"/>
    <property type="evidence" value="ECO:0007669"/>
    <property type="project" value="UniProtKB-ARBA"/>
</dbReference>
<evidence type="ECO:0000259" key="3">
    <source>
        <dbReference type="Pfam" id="PF07978"/>
    </source>
</evidence>
<comment type="similarity">
    <text evidence="1">Belongs to the NipSnap family.</text>
</comment>
<dbReference type="Proteomes" id="UP000803844">
    <property type="component" value="Unassembled WGS sequence"/>
</dbReference>
<comment type="caution">
    <text evidence="4">The sequence shown here is derived from an EMBL/GenBank/DDBJ whole genome shotgun (WGS) entry which is preliminary data.</text>
</comment>
<keyword evidence="5" id="KW-1185">Reference proteome</keyword>
<dbReference type="PANTHER" id="PTHR21017:SF17">
    <property type="entry name" value="PROTEIN NIPSNAP"/>
    <property type="match status" value="1"/>
</dbReference>
<organism evidence="4 5">
    <name type="scientific">Cryphonectria parasitica (strain ATCC 38755 / EP155)</name>
    <dbReference type="NCBI Taxonomy" id="660469"/>
    <lineage>
        <taxon>Eukaryota</taxon>
        <taxon>Fungi</taxon>
        <taxon>Dikarya</taxon>
        <taxon>Ascomycota</taxon>
        <taxon>Pezizomycotina</taxon>
        <taxon>Sordariomycetes</taxon>
        <taxon>Sordariomycetidae</taxon>
        <taxon>Diaporthales</taxon>
        <taxon>Cryphonectriaceae</taxon>
        <taxon>Cryphonectria-Endothia species complex</taxon>
        <taxon>Cryphonectria</taxon>
    </lineage>
</organism>
<dbReference type="RefSeq" id="XP_040779753.1">
    <property type="nucleotide sequence ID" value="XM_040923058.1"/>
</dbReference>
<name>A0A9P4Y9H3_CRYP1</name>
<sequence>MLSRRLARAAAKATTAAPSSSAVRLFGTTQAASSKRTPALGDIHPENHESFNAKQKTFREQLVAAQQEREAKRAKEFAEKDGTRKEGPLAKLIYGTKEGREHEAQLEASFSQVLARGKYVHSIVFHQVKPDKVDEYVDLVGNWYPRMASLPENKVHLVGSWRTEVGDCDTFVHIWEYQRYTGYHGSLNAISHHPEFPEFDRKLKKLIEGKKTSLMQEFSFWPTTSPRQLGGVFELRSYTLHPGNLLEWETHWRRGLQARREVMEGVGAWFVQIGDLNTVHHLWQFANLEERKIRREDCWRIPGWAETVHKTVPLIQTMHSRILIPMPWSPVA</sequence>